<protein>
    <recommendedName>
        <fullName evidence="4">C1q domain-containing protein</fullName>
    </recommendedName>
</protein>
<feature type="domain" description="C1q" evidence="4">
    <location>
        <begin position="48"/>
        <end position="124"/>
    </location>
</feature>
<dbReference type="InterPro" id="IPR008983">
    <property type="entry name" value="Tumour_necrosis_fac-like_dom"/>
</dbReference>
<dbReference type="InterPro" id="IPR001073">
    <property type="entry name" value="C1q_dom"/>
</dbReference>
<evidence type="ECO:0000256" key="1">
    <source>
        <dbReference type="ARBA" id="ARBA00004613"/>
    </source>
</evidence>
<evidence type="ECO:0000259" key="4">
    <source>
        <dbReference type="PROSITE" id="PS50871"/>
    </source>
</evidence>
<dbReference type="Proteomes" id="UP001164746">
    <property type="component" value="Chromosome 1"/>
</dbReference>
<dbReference type="PROSITE" id="PS50871">
    <property type="entry name" value="C1Q"/>
    <property type="match status" value="1"/>
</dbReference>
<evidence type="ECO:0000256" key="2">
    <source>
        <dbReference type="ARBA" id="ARBA00022525"/>
    </source>
</evidence>
<keyword evidence="3" id="KW-0732">Signal</keyword>
<organism evidence="5 6">
    <name type="scientific">Mya arenaria</name>
    <name type="common">Soft-shell clam</name>
    <dbReference type="NCBI Taxonomy" id="6604"/>
    <lineage>
        <taxon>Eukaryota</taxon>
        <taxon>Metazoa</taxon>
        <taxon>Spiralia</taxon>
        <taxon>Lophotrochozoa</taxon>
        <taxon>Mollusca</taxon>
        <taxon>Bivalvia</taxon>
        <taxon>Autobranchia</taxon>
        <taxon>Heteroconchia</taxon>
        <taxon>Euheterodonta</taxon>
        <taxon>Imparidentia</taxon>
        <taxon>Neoheterodontei</taxon>
        <taxon>Myida</taxon>
        <taxon>Myoidea</taxon>
        <taxon>Myidae</taxon>
        <taxon>Mya</taxon>
    </lineage>
</organism>
<keyword evidence="6" id="KW-1185">Reference proteome</keyword>
<feature type="non-terminal residue" evidence="5">
    <location>
        <position position="1"/>
    </location>
</feature>
<dbReference type="PANTHER" id="PTHR22923:SF116">
    <property type="entry name" value="C1Q DOMAIN-CONTAINING PROTEIN"/>
    <property type="match status" value="1"/>
</dbReference>
<keyword evidence="2" id="KW-0964">Secreted</keyword>
<dbReference type="Pfam" id="PF00386">
    <property type="entry name" value="C1q"/>
    <property type="match status" value="1"/>
</dbReference>
<evidence type="ECO:0000313" key="5">
    <source>
        <dbReference type="EMBL" id="WAQ93525.1"/>
    </source>
</evidence>
<dbReference type="SUPFAM" id="SSF49842">
    <property type="entry name" value="TNF-like"/>
    <property type="match status" value="1"/>
</dbReference>
<dbReference type="EMBL" id="CP111012">
    <property type="protein sequence ID" value="WAQ93525.1"/>
    <property type="molecule type" value="Genomic_DNA"/>
</dbReference>
<comment type="subcellular location">
    <subcellularLocation>
        <location evidence="1">Secreted</location>
    </subcellularLocation>
</comment>
<name>A0ABY7D9X2_MYAAR</name>
<evidence type="ECO:0000256" key="3">
    <source>
        <dbReference type="ARBA" id="ARBA00022729"/>
    </source>
</evidence>
<dbReference type="PANTHER" id="PTHR22923">
    <property type="entry name" value="CEREBELLIN-RELATED"/>
    <property type="match status" value="1"/>
</dbReference>
<accession>A0ABY7D9X2</accession>
<gene>
    <name evidence="5" type="ORF">MAR_005996</name>
</gene>
<proteinExistence type="predicted"/>
<dbReference type="InterPro" id="IPR050822">
    <property type="entry name" value="Cerebellin_Synaptic_Org"/>
</dbReference>
<reference evidence="5" key="1">
    <citation type="submission" date="2022-11" db="EMBL/GenBank/DDBJ databases">
        <title>Centuries of genome instability and evolution in soft-shell clam transmissible cancer (bioRxiv).</title>
        <authorList>
            <person name="Hart S.F.M."/>
            <person name="Yonemitsu M.A."/>
            <person name="Giersch R.M."/>
            <person name="Beal B.F."/>
            <person name="Arriagada G."/>
            <person name="Davis B.W."/>
            <person name="Ostrander E.A."/>
            <person name="Goff S.P."/>
            <person name="Metzger M.J."/>
        </authorList>
    </citation>
    <scope>NUCLEOTIDE SEQUENCE</scope>
    <source>
        <strain evidence="5">MELC-2E11</strain>
        <tissue evidence="5">Siphon/mantle</tissue>
    </source>
</reference>
<evidence type="ECO:0000313" key="6">
    <source>
        <dbReference type="Proteomes" id="UP001164746"/>
    </source>
</evidence>
<sequence length="124" mass="13744">MIAELNRKVVMCNVNAGPQEATVDTNVSTRSANKRLSENTRRQRFVVDVEQPVAFHAVVDKQEIQHITVGQPIVFETVLLNSGGAYHNSHGLFIAPMHGIYMFSASILSDYVPKVHIESAIVKN</sequence>
<dbReference type="Gene3D" id="2.60.120.40">
    <property type="match status" value="1"/>
</dbReference>